<evidence type="ECO:0000256" key="1">
    <source>
        <dbReference type="ARBA" id="ARBA00022980"/>
    </source>
</evidence>
<organism evidence="6">
    <name type="scientific">Aureoumbra lagunensis</name>
    <dbReference type="NCBI Taxonomy" id="44058"/>
    <lineage>
        <taxon>Eukaryota</taxon>
        <taxon>Sar</taxon>
        <taxon>Stramenopiles</taxon>
        <taxon>Ochrophyta</taxon>
        <taxon>Pelagophyceae</taxon>
        <taxon>Pelagomonadales</taxon>
        <taxon>Aureoumbra</taxon>
    </lineage>
</organism>
<dbReference type="Gene3D" id="3.10.20.90">
    <property type="entry name" value="Phosphatidylinositol 3-kinase Catalytic Subunit, Chain A, domain 1"/>
    <property type="match status" value="1"/>
</dbReference>
<dbReference type="CDD" id="cd17039">
    <property type="entry name" value="Ubl_ubiquitin_like"/>
    <property type="match status" value="1"/>
</dbReference>
<evidence type="ECO:0000256" key="3">
    <source>
        <dbReference type="ARBA" id="ARBA00043969"/>
    </source>
</evidence>
<dbReference type="PROSITE" id="PS50053">
    <property type="entry name" value="UBIQUITIN_2"/>
    <property type="match status" value="1"/>
</dbReference>
<dbReference type="Pfam" id="PF05162">
    <property type="entry name" value="Ribosomal_L41"/>
    <property type="match status" value="1"/>
</dbReference>
<sequence>MVQLFVNLPTGEDTKTVDVDPALTVAGLRELIADEEFIPEELQRLVVGTKTLTMGTLEDNGLEEGDSVQLLLDVVGGGEASRYKKSTSCMRWKWKKKRTRRLQRKRRKMRARAK</sequence>
<dbReference type="InterPro" id="IPR029071">
    <property type="entry name" value="Ubiquitin-like_domsf"/>
</dbReference>
<comment type="subunit">
    <text evidence="4">Component of the large ribosomal subunit.</text>
</comment>
<accession>A0A7S3NMD5</accession>
<keyword evidence="1 4" id="KW-0689">Ribosomal protein</keyword>
<dbReference type="InterPro" id="IPR007836">
    <property type="entry name" value="Ribosomal_eS32"/>
</dbReference>
<evidence type="ECO:0000313" key="6">
    <source>
        <dbReference type="EMBL" id="CAE0369958.1"/>
    </source>
</evidence>
<dbReference type="GO" id="GO:0005840">
    <property type="term" value="C:ribosome"/>
    <property type="evidence" value="ECO:0007669"/>
    <property type="project" value="UniProtKB-KW"/>
</dbReference>
<evidence type="ECO:0000256" key="2">
    <source>
        <dbReference type="ARBA" id="ARBA00023274"/>
    </source>
</evidence>
<dbReference type="EMBL" id="HBIJ01016091">
    <property type="protein sequence ID" value="CAE0369958.1"/>
    <property type="molecule type" value="Transcribed_RNA"/>
</dbReference>
<dbReference type="GO" id="GO:1990904">
    <property type="term" value="C:ribonucleoprotein complex"/>
    <property type="evidence" value="ECO:0007669"/>
    <property type="project" value="UniProtKB-KW"/>
</dbReference>
<reference evidence="6" key="1">
    <citation type="submission" date="2021-01" db="EMBL/GenBank/DDBJ databases">
        <authorList>
            <person name="Corre E."/>
            <person name="Pelletier E."/>
            <person name="Niang G."/>
            <person name="Scheremetjew M."/>
            <person name="Finn R."/>
            <person name="Kale V."/>
            <person name="Holt S."/>
            <person name="Cochrane G."/>
            <person name="Meng A."/>
            <person name="Brown T."/>
            <person name="Cohen L."/>
        </authorList>
    </citation>
    <scope>NUCLEOTIDE SEQUENCE</scope>
    <source>
        <strain evidence="6">CCMP1510</strain>
    </source>
</reference>
<dbReference type="AlphaFoldDB" id="A0A7S3NMD5"/>
<protein>
    <recommendedName>
        <fullName evidence="4">60S ribosomal protein L41</fullName>
    </recommendedName>
</protein>
<dbReference type="Pfam" id="PF00240">
    <property type="entry name" value="ubiquitin"/>
    <property type="match status" value="1"/>
</dbReference>
<evidence type="ECO:0000259" key="5">
    <source>
        <dbReference type="PROSITE" id="PS50053"/>
    </source>
</evidence>
<proteinExistence type="inferred from homology"/>
<comment type="similarity">
    <text evidence="3 4">Belongs to the eukaryotic ribosomal protein eS32 family.</text>
</comment>
<feature type="domain" description="Ubiquitin-like" evidence="5">
    <location>
        <begin position="2"/>
        <end position="77"/>
    </location>
</feature>
<keyword evidence="2 4" id="KW-0687">Ribonucleoprotein</keyword>
<gene>
    <name evidence="6" type="ORF">ALAG00032_LOCUS10722</name>
</gene>
<dbReference type="InterPro" id="IPR000626">
    <property type="entry name" value="Ubiquitin-like_dom"/>
</dbReference>
<dbReference type="SMART" id="SM00213">
    <property type="entry name" value="UBQ"/>
    <property type="match status" value="1"/>
</dbReference>
<evidence type="ECO:0000256" key="4">
    <source>
        <dbReference type="RuleBase" id="RU368055"/>
    </source>
</evidence>
<dbReference type="SUPFAM" id="SSF54236">
    <property type="entry name" value="Ubiquitin-like"/>
    <property type="match status" value="1"/>
</dbReference>
<name>A0A7S3NMD5_9STRA</name>
<dbReference type="GO" id="GO:0006412">
    <property type="term" value="P:translation"/>
    <property type="evidence" value="ECO:0007669"/>
    <property type="project" value="InterPro"/>
</dbReference>
<dbReference type="GO" id="GO:0003735">
    <property type="term" value="F:structural constituent of ribosome"/>
    <property type="evidence" value="ECO:0007669"/>
    <property type="project" value="UniProtKB-UniRule"/>
</dbReference>